<dbReference type="GO" id="GO:0005741">
    <property type="term" value="C:mitochondrial outer membrane"/>
    <property type="evidence" value="ECO:0007669"/>
    <property type="project" value="TreeGrafter"/>
</dbReference>
<evidence type="ECO:0000313" key="7">
    <source>
        <dbReference type="EMBL" id="KAH6690740.1"/>
    </source>
</evidence>
<evidence type="ECO:0000256" key="4">
    <source>
        <dbReference type="ARBA" id="ARBA00023136"/>
    </source>
</evidence>
<keyword evidence="2 6" id="KW-0812">Transmembrane</keyword>
<comment type="subcellular location">
    <subcellularLocation>
        <location evidence="1">Membrane</location>
        <topology evidence="1">Multi-pass membrane protein</topology>
    </subcellularLocation>
</comment>
<dbReference type="OrthoDB" id="5336366at2759"/>
<dbReference type="GO" id="GO:0000422">
    <property type="term" value="P:autophagy of mitochondrion"/>
    <property type="evidence" value="ECO:0007669"/>
    <property type="project" value="TreeGrafter"/>
</dbReference>
<evidence type="ECO:0000256" key="3">
    <source>
        <dbReference type="ARBA" id="ARBA00022989"/>
    </source>
</evidence>
<dbReference type="PANTHER" id="PTHR37278:SF1">
    <property type="entry name" value="AUTOPHAGY-RELATED PROTEIN 33-RELATED"/>
    <property type="match status" value="1"/>
</dbReference>
<evidence type="ECO:0000256" key="5">
    <source>
        <dbReference type="ARBA" id="ARBA00038013"/>
    </source>
</evidence>
<dbReference type="EMBL" id="JAGSXJ010000006">
    <property type="protein sequence ID" value="KAH6690740.1"/>
    <property type="molecule type" value="Genomic_DNA"/>
</dbReference>
<evidence type="ECO:0008006" key="9">
    <source>
        <dbReference type="Google" id="ProtNLM"/>
    </source>
</evidence>
<comment type="caution">
    <text evidence="7">The sequence shown here is derived from an EMBL/GenBank/DDBJ whole genome shotgun (WGS) entry which is preliminary data.</text>
</comment>
<evidence type="ECO:0000256" key="2">
    <source>
        <dbReference type="ARBA" id="ARBA00022692"/>
    </source>
</evidence>
<protein>
    <recommendedName>
        <fullName evidence="9">Autophagy-related protein 33</fullName>
    </recommendedName>
</protein>
<keyword evidence="4 6" id="KW-0472">Membrane</keyword>
<dbReference type="InterPro" id="IPR051668">
    <property type="entry name" value="ATG33"/>
</dbReference>
<dbReference type="PANTHER" id="PTHR37278">
    <property type="entry name" value="AUTOPHAGY-RELATED PROTEIN 33-RELATED"/>
    <property type="match status" value="1"/>
</dbReference>
<proteinExistence type="inferred from homology"/>
<feature type="transmembrane region" description="Helical" evidence="6">
    <location>
        <begin position="85"/>
        <end position="107"/>
    </location>
</feature>
<evidence type="ECO:0000256" key="1">
    <source>
        <dbReference type="ARBA" id="ARBA00004141"/>
    </source>
</evidence>
<dbReference type="AlphaFoldDB" id="A0A9P8VGI2"/>
<feature type="transmembrane region" description="Helical" evidence="6">
    <location>
        <begin position="197"/>
        <end position="219"/>
    </location>
</feature>
<dbReference type="Proteomes" id="UP000770015">
    <property type="component" value="Unassembled WGS sequence"/>
</dbReference>
<evidence type="ECO:0000256" key="6">
    <source>
        <dbReference type="SAM" id="Phobius"/>
    </source>
</evidence>
<evidence type="ECO:0000313" key="8">
    <source>
        <dbReference type="Proteomes" id="UP000770015"/>
    </source>
</evidence>
<gene>
    <name evidence="7" type="ORF">F5X68DRAFT_203642</name>
</gene>
<keyword evidence="8" id="KW-1185">Reference proteome</keyword>
<name>A0A9P8VGI2_9PEZI</name>
<keyword evidence="3 6" id="KW-1133">Transmembrane helix</keyword>
<dbReference type="GO" id="GO:0016236">
    <property type="term" value="P:macroautophagy"/>
    <property type="evidence" value="ECO:0007669"/>
    <property type="project" value="TreeGrafter"/>
</dbReference>
<comment type="similarity">
    <text evidence="5">Belongs to the ATG33 family.</text>
</comment>
<organism evidence="7 8">
    <name type="scientific">Plectosphaerella plurivora</name>
    <dbReference type="NCBI Taxonomy" id="936078"/>
    <lineage>
        <taxon>Eukaryota</taxon>
        <taxon>Fungi</taxon>
        <taxon>Dikarya</taxon>
        <taxon>Ascomycota</taxon>
        <taxon>Pezizomycotina</taxon>
        <taxon>Sordariomycetes</taxon>
        <taxon>Hypocreomycetidae</taxon>
        <taxon>Glomerellales</taxon>
        <taxon>Plectosphaerellaceae</taxon>
        <taxon>Plectosphaerella</taxon>
    </lineage>
</organism>
<accession>A0A9P8VGI2</accession>
<reference evidence="7" key="1">
    <citation type="journal article" date="2021" name="Nat. Commun.">
        <title>Genetic determinants of endophytism in the Arabidopsis root mycobiome.</title>
        <authorList>
            <person name="Mesny F."/>
            <person name="Miyauchi S."/>
            <person name="Thiergart T."/>
            <person name="Pickel B."/>
            <person name="Atanasova L."/>
            <person name="Karlsson M."/>
            <person name="Huettel B."/>
            <person name="Barry K.W."/>
            <person name="Haridas S."/>
            <person name="Chen C."/>
            <person name="Bauer D."/>
            <person name="Andreopoulos W."/>
            <person name="Pangilinan J."/>
            <person name="LaButti K."/>
            <person name="Riley R."/>
            <person name="Lipzen A."/>
            <person name="Clum A."/>
            <person name="Drula E."/>
            <person name="Henrissat B."/>
            <person name="Kohler A."/>
            <person name="Grigoriev I.V."/>
            <person name="Martin F.M."/>
            <person name="Hacquard S."/>
        </authorList>
    </citation>
    <scope>NUCLEOTIDE SEQUENCE</scope>
    <source>
        <strain evidence="7">MPI-SDFR-AT-0117</strain>
    </source>
</reference>
<sequence length="220" mass="23303">MASKGVSTLKFVGTISLGLLTGLSYSLSAVSVPSILSLPSAASASRAFQSLLATSTLRTRVLTGVSTASLLLAFVLSPRAHRHPYLLYTSILGLTAGLSEYLAPYIISSADNDSSRRDSAARMASLRERFAARDAARAARMAKMETSYEILGDTHSEGTGSASGGEDLELEEETLNGEEVRGEVLVFRKTQYVQTGIASVGFLLAVVGIWGDGAVRVFYI</sequence>
<feature type="transmembrane region" description="Helical" evidence="6">
    <location>
        <begin position="61"/>
        <end position="78"/>
    </location>
</feature>